<accession>A0AA39ZX90</accession>
<comment type="caution">
    <text evidence="2">The sequence shown here is derived from an EMBL/GenBank/DDBJ whole genome shotgun (WGS) entry which is preliminary data.</text>
</comment>
<evidence type="ECO:0000256" key="1">
    <source>
        <dbReference type="SAM" id="MobiDB-lite"/>
    </source>
</evidence>
<feature type="region of interest" description="Disordered" evidence="1">
    <location>
        <begin position="1"/>
        <end position="84"/>
    </location>
</feature>
<sequence>MFQVAAGSERESEQRNRSTEPCETLSGVSSILGPPLASLRQQSGMECVVPPTGGAEPQRYFPPRGIPRSLPPFSVISRDPQHNTPNCKIRSSICVLRTTRPTKKANHSRQLYPCRDDAAIANQPSPMHLRREPGQGSSHSWACPTRL</sequence>
<reference evidence="2" key="1">
    <citation type="submission" date="2023-06" db="EMBL/GenBank/DDBJ databases">
        <title>Genome-scale phylogeny and comparative genomics of the fungal order Sordariales.</title>
        <authorList>
            <consortium name="Lawrence Berkeley National Laboratory"/>
            <person name="Hensen N."/>
            <person name="Bonometti L."/>
            <person name="Westerberg I."/>
            <person name="Brannstrom I.O."/>
            <person name="Guillou S."/>
            <person name="Cros-Aarteil S."/>
            <person name="Calhoun S."/>
            <person name="Haridas S."/>
            <person name="Kuo A."/>
            <person name="Mondo S."/>
            <person name="Pangilinan J."/>
            <person name="Riley R."/>
            <person name="Labutti K."/>
            <person name="Andreopoulos B."/>
            <person name="Lipzen A."/>
            <person name="Chen C."/>
            <person name="Yanf M."/>
            <person name="Daum C."/>
            <person name="Ng V."/>
            <person name="Clum A."/>
            <person name="Steindorff A."/>
            <person name="Ohm R."/>
            <person name="Martin F."/>
            <person name="Silar P."/>
            <person name="Natvig D."/>
            <person name="Lalanne C."/>
            <person name="Gautier V."/>
            <person name="Ament-Velasquez S.L."/>
            <person name="Kruys A."/>
            <person name="Hutchinson M.I."/>
            <person name="Powell A.J."/>
            <person name="Barry K."/>
            <person name="Miller A.N."/>
            <person name="Grigoriev I.V."/>
            <person name="Debuchy R."/>
            <person name="Gladieux P."/>
            <person name="Thoren M.H."/>
            <person name="Johannesson H."/>
        </authorList>
    </citation>
    <scope>NUCLEOTIDE SEQUENCE</scope>
    <source>
        <strain evidence="2">SMH4607-1</strain>
    </source>
</reference>
<evidence type="ECO:0000313" key="3">
    <source>
        <dbReference type="Proteomes" id="UP001172102"/>
    </source>
</evidence>
<feature type="region of interest" description="Disordered" evidence="1">
    <location>
        <begin position="124"/>
        <end position="147"/>
    </location>
</feature>
<dbReference type="Proteomes" id="UP001172102">
    <property type="component" value="Unassembled WGS sequence"/>
</dbReference>
<protein>
    <submittedName>
        <fullName evidence="2">Uncharacterized protein</fullName>
    </submittedName>
</protein>
<dbReference type="AlphaFoldDB" id="A0AA39ZX90"/>
<organism evidence="2 3">
    <name type="scientific">Lasiosphaeris hirsuta</name>
    <dbReference type="NCBI Taxonomy" id="260670"/>
    <lineage>
        <taxon>Eukaryota</taxon>
        <taxon>Fungi</taxon>
        <taxon>Dikarya</taxon>
        <taxon>Ascomycota</taxon>
        <taxon>Pezizomycotina</taxon>
        <taxon>Sordariomycetes</taxon>
        <taxon>Sordariomycetidae</taxon>
        <taxon>Sordariales</taxon>
        <taxon>Lasiosphaeriaceae</taxon>
        <taxon>Lasiosphaeris</taxon>
    </lineage>
</organism>
<proteinExistence type="predicted"/>
<keyword evidence="3" id="KW-1185">Reference proteome</keyword>
<name>A0AA39ZX90_9PEZI</name>
<feature type="compositionally biased region" description="Basic and acidic residues" evidence="1">
    <location>
        <begin position="8"/>
        <end position="20"/>
    </location>
</feature>
<evidence type="ECO:0000313" key="2">
    <source>
        <dbReference type="EMBL" id="KAK0705252.1"/>
    </source>
</evidence>
<gene>
    <name evidence="2" type="ORF">B0H67DRAFT_376628</name>
</gene>
<dbReference type="EMBL" id="JAUKUA010000007">
    <property type="protein sequence ID" value="KAK0705252.1"/>
    <property type="molecule type" value="Genomic_DNA"/>
</dbReference>